<comment type="caution">
    <text evidence="1">The sequence shown here is derived from an EMBL/GenBank/DDBJ whole genome shotgun (WGS) entry which is preliminary data.</text>
</comment>
<organism evidence="1 2">
    <name type="scientific">Carboxydothermus ferrireducens DSM 11255</name>
    <dbReference type="NCBI Taxonomy" id="1119529"/>
    <lineage>
        <taxon>Bacteria</taxon>
        <taxon>Bacillati</taxon>
        <taxon>Bacillota</taxon>
        <taxon>Clostridia</taxon>
        <taxon>Thermoanaerobacterales</taxon>
        <taxon>Thermoanaerobacteraceae</taxon>
        <taxon>Carboxydothermus</taxon>
    </lineage>
</organism>
<sequence length="165" mass="18995">MVRPNLVKVAAQRVYAEMGSPVQVLMPHILEYMKRKNITVQFVEGEEKKVWAKKKAGGYVAYVPALSGRTYWLCKALGFIVLGHADNFLAIKYRRDPSEAEEEMEMFAKELLLFNSGALAKEFFDENEELFREMTGAAGIPFNWAKEELGREIERLKKFKRVKKA</sequence>
<dbReference type="Proteomes" id="UP000604066">
    <property type="component" value="Unassembled WGS sequence"/>
</dbReference>
<keyword evidence="2" id="KW-1185">Reference proteome</keyword>
<evidence type="ECO:0000313" key="1">
    <source>
        <dbReference type="EMBL" id="NYE57213.1"/>
    </source>
</evidence>
<protein>
    <submittedName>
        <fullName evidence="1">Uncharacterized protein</fullName>
    </submittedName>
</protein>
<dbReference type="EMBL" id="JACCBS010000001">
    <property type="protein sequence ID" value="NYE57213.1"/>
    <property type="molecule type" value="Genomic_DNA"/>
</dbReference>
<gene>
    <name evidence="1" type="ORF">HDG70_000919</name>
</gene>
<reference evidence="1 2" key="1">
    <citation type="submission" date="2020-07" db="EMBL/GenBank/DDBJ databases">
        <title>Genomic Encyclopedia of Type Strains, Phase III (KMG-III): the genomes of soil and plant-associated and newly described type strains.</title>
        <authorList>
            <person name="Whitman W."/>
        </authorList>
    </citation>
    <scope>NUCLEOTIDE SEQUENCE [LARGE SCALE GENOMIC DNA]</scope>
    <source>
        <strain evidence="1 2">DSM 11255</strain>
    </source>
</reference>
<name>A0ABX2R7R1_9THEO</name>
<dbReference type="RefSeq" id="WP_028052157.1">
    <property type="nucleotide sequence ID" value="NZ_ATYG01000015.1"/>
</dbReference>
<evidence type="ECO:0000313" key="2">
    <source>
        <dbReference type="Proteomes" id="UP000604066"/>
    </source>
</evidence>
<proteinExistence type="predicted"/>
<accession>A0ABX2R7R1</accession>